<organism evidence="1">
    <name type="scientific">Tolypothrix bouteillei VB521301</name>
    <dbReference type="NCBI Taxonomy" id="1479485"/>
    <lineage>
        <taxon>Bacteria</taxon>
        <taxon>Bacillati</taxon>
        <taxon>Cyanobacteriota</taxon>
        <taxon>Cyanophyceae</taxon>
        <taxon>Nostocales</taxon>
        <taxon>Tolypothrichaceae</taxon>
        <taxon>Tolypothrix</taxon>
    </lineage>
</organism>
<proteinExistence type="predicted"/>
<evidence type="ECO:0000313" key="1">
    <source>
        <dbReference type="EMBL" id="KIE09953.1"/>
    </source>
</evidence>
<gene>
    <name evidence="1" type="ORF">DA73_0224915</name>
</gene>
<protein>
    <submittedName>
        <fullName evidence="1">Uncharacterized protein</fullName>
    </submittedName>
</protein>
<sequence length="83" mass="9368">MDEGSDSTNDSQMLDEVEIGYSEPQPPTELILECMSEENLQSMANDLEGCSDIEMFRFIKEAYNTEALKVASLRISRSQTLNK</sequence>
<dbReference type="AlphaFoldDB" id="A0A0C1R286"/>
<name>A0A0C1R286_9CYAN</name>
<comment type="caution">
    <text evidence="1">The sequence shown here is derived from an EMBL/GenBank/DDBJ whole genome shotgun (WGS) entry which is preliminary data.</text>
</comment>
<accession>A0A0C1R286</accession>
<reference evidence="1" key="1">
    <citation type="journal article" date="2015" name="Genome Announc.">
        <title>Draft Genome Sequence of Tolypothrix boutellei Strain VB521301.</title>
        <authorList>
            <person name="Chandrababunaidu M.M."/>
            <person name="Singh D."/>
            <person name="Sen D."/>
            <person name="Bhan S."/>
            <person name="Das S."/>
            <person name="Gupta A."/>
            <person name="Adhikary S.P."/>
            <person name="Tripathy S."/>
        </authorList>
    </citation>
    <scope>NUCLEOTIDE SEQUENCE</scope>
    <source>
        <strain evidence="1">VB521301</strain>
    </source>
</reference>
<dbReference type="EMBL" id="JHEG02000053">
    <property type="protein sequence ID" value="KIE09953.1"/>
    <property type="molecule type" value="Genomic_DNA"/>
</dbReference>